<evidence type="ECO:0000313" key="1">
    <source>
        <dbReference type="EMBL" id="AZB72140.1"/>
    </source>
</evidence>
<reference evidence="1 2" key="1">
    <citation type="journal article" date="2018" name="Sci. Rep.">
        <title>Genome Features and Biochemical Characteristics of a Robust, Fast Growing and Naturally Transformable Cyanobacterium Synechococcus elongatus PCC 11801 Isolated from India.</title>
        <authorList>
            <person name="Jaiswal D."/>
            <person name="Sengupta A."/>
            <person name="Sohoni S."/>
            <person name="Sengupta S."/>
            <person name="Phadnavis A.G."/>
            <person name="Pakrasi H.B."/>
            <person name="Wangikar P.P."/>
        </authorList>
    </citation>
    <scope>NUCLEOTIDE SEQUENCE [LARGE SCALE GENOMIC DNA]</scope>
    <source>
        <strain evidence="1 2">PCC 11801</strain>
    </source>
</reference>
<accession>A0AAN1QMS3</accession>
<proteinExistence type="predicted"/>
<organism evidence="1 2">
    <name type="scientific">Synechococcus elongatus PCC 11801</name>
    <dbReference type="NCBI Taxonomy" id="2219813"/>
    <lineage>
        <taxon>Bacteria</taxon>
        <taxon>Bacillati</taxon>
        <taxon>Cyanobacteriota</taxon>
        <taxon>Cyanophyceae</taxon>
        <taxon>Synechococcales</taxon>
        <taxon>Synechococcaceae</taxon>
        <taxon>Synechococcus</taxon>
    </lineage>
</organism>
<name>A0AAN1QMS3_SYNEL</name>
<gene>
    <name evidence="1" type="ORF">DOP62_04845</name>
</gene>
<dbReference type="EMBL" id="CP030139">
    <property type="protein sequence ID" value="AZB72140.1"/>
    <property type="molecule type" value="Genomic_DNA"/>
</dbReference>
<sequence>MSALLRARLVEIEKELRSYDYPGWEVQRYQDDEQIRIHAVLESDRTLTEAEFVLLLDAVDDRPDSAECFYADYSSDREVTISGDFELVLEIFRQMLNEQFQVWTGSLQPLTSLFARAMAETETDFSPL</sequence>
<dbReference type="AlphaFoldDB" id="A0AAN1QMS3"/>
<dbReference type="Proteomes" id="UP000267249">
    <property type="component" value="Chromosome"/>
</dbReference>
<protein>
    <submittedName>
        <fullName evidence="1">Uncharacterized protein</fullName>
    </submittedName>
</protein>
<evidence type="ECO:0000313" key="2">
    <source>
        <dbReference type="Proteomes" id="UP000267249"/>
    </source>
</evidence>
<dbReference type="RefSeq" id="WP_208676086.1">
    <property type="nucleotide sequence ID" value="NZ_CP030139.2"/>
</dbReference>